<accession>A0ACD5TA20</accession>
<evidence type="ECO:0000313" key="2">
    <source>
        <dbReference type="Proteomes" id="UP001732700"/>
    </source>
</evidence>
<reference evidence="1" key="1">
    <citation type="submission" date="2021-05" db="EMBL/GenBank/DDBJ databases">
        <authorList>
            <person name="Scholz U."/>
            <person name="Mascher M."/>
            <person name="Fiebig A."/>
        </authorList>
    </citation>
    <scope>NUCLEOTIDE SEQUENCE [LARGE SCALE GENOMIC DNA]</scope>
</reference>
<keyword evidence="2" id="KW-1185">Reference proteome</keyword>
<organism evidence="1 2">
    <name type="scientific">Avena sativa</name>
    <name type="common">Oat</name>
    <dbReference type="NCBI Taxonomy" id="4498"/>
    <lineage>
        <taxon>Eukaryota</taxon>
        <taxon>Viridiplantae</taxon>
        <taxon>Streptophyta</taxon>
        <taxon>Embryophyta</taxon>
        <taxon>Tracheophyta</taxon>
        <taxon>Spermatophyta</taxon>
        <taxon>Magnoliopsida</taxon>
        <taxon>Liliopsida</taxon>
        <taxon>Poales</taxon>
        <taxon>Poaceae</taxon>
        <taxon>BOP clade</taxon>
        <taxon>Pooideae</taxon>
        <taxon>Poodae</taxon>
        <taxon>Poeae</taxon>
        <taxon>Poeae Chloroplast Group 1 (Aveneae type)</taxon>
        <taxon>Aveninae</taxon>
        <taxon>Avena</taxon>
    </lineage>
</organism>
<reference evidence="1" key="2">
    <citation type="submission" date="2025-09" db="UniProtKB">
        <authorList>
            <consortium name="EnsemblPlants"/>
        </authorList>
    </citation>
    <scope>IDENTIFICATION</scope>
</reference>
<dbReference type="EnsemblPlants" id="AVESA.00010b.r2.1AG0017390.1">
    <property type="protein sequence ID" value="AVESA.00010b.r2.1AG0017390.1.CDS.1"/>
    <property type="gene ID" value="AVESA.00010b.r2.1AG0017390"/>
</dbReference>
<dbReference type="Proteomes" id="UP001732700">
    <property type="component" value="Chromosome 1A"/>
</dbReference>
<sequence length="162" mass="16557">MEKIQCGGSKSNAPRGATAGGSGSGKHKHKRKAVGGKPIKLVYIDNPMRVSTSEAGFRALVQELTGRHADPSKYTGGGGAVDVGESSAGSPAGPQMGPAPSPGSTAESSEGAAAWSQGIGPAAAAVYTYGDEEEDSFPPQLIDNRYSVFSPPTFLYGSHNEF</sequence>
<name>A0ACD5TA20_AVESA</name>
<protein>
    <submittedName>
        <fullName evidence="1">Uncharacterized protein</fullName>
    </submittedName>
</protein>
<evidence type="ECO:0000313" key="1">
    <source>
        <dbReference type="EnsemblPlants" id="AVESA.00010b.r2.1AG0017390.1.CDS.1"/>
    </source>
</evidence>
<proteinExistence type="predicted"/>